<organism evidence="6 7">
    <name type="scientific">Metabacillus indicus</name>
    <name type="common">Bacillus indicus</name>
    <dbReference type="NCBI Taxonomy" id="246786"/>
    <lineage>
        <taxon>Bacteria</taxon>
        <taxon>Bacillati</taxon>
        <taxon>Bacillota</taxon>
        <taxon>Bacilli</taxon>
        <taxon>Bacillales</taxon>
        <taxon>Bacillaceae</taxon>
        <taxon>Metabacillus</taxon>
    </lineage>
</organism>
<dbReference type="InterPro" id="IPR003593">
    <property type="entry name" value="AAA+_ATPase"/>
</dbReference>
<dbReference type="OrthoDB" id="9802264at2"/>
<dbReference type="InterPro" id="IPR050319">
    <property type="entry name" value="ABC_transp_ATP-bind"/>
</dbReference>
<dbReference type="RefSeq" id="WP_029566192.1">
    <property type="nucleotide sequence ID" value="NZ_CP176757.1"/>
</dbReference>
<dbReference type="PROSITE" id="PS50893">
    <property type="entry name" value="ABC_TRANSPORTER_2"/>
    <property type="match status" value="1"/>
</dbReference>
<evidence type="ECO:0000259" key="5">
    <source>
        <dbReference type="PROSITE" id="PS50893"/>
    </source>
</evidence>
<name>A0A084GQY7_METID</name>
<dbReference type="PANTHER" id="PTHR43776:SF7">
    <property type="entry name" value="D,D-DIPEPTIDE TRANSPORT ATP-BINDING PROTEIN DDPF-RELATED"/>
    <property type="match status" value="1"/>
</dbReference>
<dbReference type="CDD" id="cd03257">
    <property type="entry name" value="ABC_NikE_OppD_transporters"/>
    <property type="match status" value="1"/>
</dbReference>
<dbReference type="Gene3D" id="3.40.50.300">
    <property type="entry name" value="P-loop containing nucleotide triphosphate hydrolases"/>
    <property type="match status" value="1"/>
</dbReference>
<keyword evidence="4" id="KW-0067">ATP-binding</keyword>
<dbReference type="GO" id="GO:0005524">
    <property type="term" value="F:ATP binding"/>
    <property type="evidence" value="ECO:0007669"/>
    <property type="project" value="UniProtKB-KW"/>
</dbReference>
<dbReference type="InterPro" id="IPR027417">
    <property type="entry name" value="P-loop_NTPase"/>
</dbReference>
<evidence type="ECO:0000256" key="2">
    <source>
        <dbReference type="ARBA" id="ARBA00022448"/>
    </source>
</evidence>
<evidence type="ECO:0000256" key="4">
    <source>
        <dbReference type="ARBA" id="ARBA00022840"/>
    </source>
</evidence>
<dbReference type="SMART" id="SM00382">
    <property type="entry name" value="AAA"/>
    <property type="match status" value="1"/>
</dbReference>
<evidence type="ECO:0000256" key="3">
    <source>
        <dbReference type="ARBA" id="ARBA00022741"/>
    </source>
</evidence>
<dbReference type="InterPro" id="IPR003439">
    <property type="entry name" value="ABC_transporter-like_ATP-bd"/>
</dbReference>
<dbReference type="EMBL" id="JNVC02000008">
    <property type="protein sequence ID" value="KEZ49749.1"/>
    <property type="molecule type" value="Genomic_DNA"/>
</dbReference>
<keyword evidence="7" id="KW-1185">Reference proteome</keyword>
<dbReference type="SUPFAM" id="SSF52540">
    <property type="entry name" value="P-loop containing nucleoside triphosphate hydrolases"/>
    <property type="match status" value="1"/>
</dbReference>
<protein>
    <submittedName>
        <fullName evidence="6">Peptide ABC transporter ATPase</fullName>
    </submittedName>
</protein>
<reference evidence="6 7" key="1">
    <citation type="journal article" date="2005" name="Int. J. Syst. Evol. Microbiol.">
        <title>Bacillus cibi sp. nov., isolated from jeotgal, a traditional Korean fermented seafood.</title>
        <authorList>
            <person name="Yoon J.H."/>
            <person name="Lee C.H."/>
            <person name="Oh T.K."/>
        </authorList>
    </citation>
    <scope>NUCLEOTIDE SEQUENCE [LARGE SCALE GENOMIC DNA]</scope>
    <source>
        <strain evidence="6 7">DSM 16189</strain>
    </source>
</reference>
<dbReference type="GO" id="GO:0055085">
    <property type="term" value="P:transmembrane transport"/>
    <property type="evidence" value="ECO:0007669"/>
    <property type="project" value="UniProtKB-ARBA"/>
</dbReference>
<dbReference type="InterPro" id="IPR017871">
    <property type="entry name" value="ABC_transporter-like_CS"/>
</dbReference>
<proteinExistence type="inferred from homology"/>
<keyword evidence="3" id="KW-0547">Nucleotide-binding</keyword>
<keyword evidence="2" id="KW-0813">Transport</keyword>
<evidence type="ECO:0000313" key="7">
    <source>
        <dbReference type="Proteomes" id="UP000028549"/>
    </source>
</evidence>
<gene>
    <name evidence="6" type="ORF">GS18_0214445</name>
</gene>
<dbReference type="Pfam" id="PF00005">
    <property type="entry name" value="ABC_tran"/>
    <property type="match status" value="1"/>
</dbReference>
<accession>A0A084GQY7</accession>
<evidence type="ECO:0000256" key="1">
    <source>
        <dbReference type="ARBA" id="ARBA00005417"/>
    </source>
</evidence>
<dbReference type="GO" id="GO:0016887">
    <property type="term" value="F:ATP hydrolysis activity"/>
    <property type="evidence" value="ECO:0007669"/>
    <property type="project" value="InterPro"/>
</dbReference>
<dbReference type="Proteomes" id="UP000028549">
    <property type="component" value="Unassembled WGS sequence"/>
</dbReference>
<dbReference type="STRING" id="246786.GS18_0214445"/>
<dbReference type="PROSITE" id="PS00211">
    <property type="entry name" value="ABC_TRANSPORTER_1"/>
    <property type="match status" value="1"/>
</dbReference>
<evidence type="ECO:0000313" key="6">
    <source>
        <dbReference type="EMBL" id="KEZ49749.1"/>
    </source>
</evidence>
<comment type="caution">
    <text evidence="6">The sequence shown here is derived from an EMBL/GenBank/DDBJ whole genome shotgun (WGS) entry which is preliminary data.</text>
</comment>
<sequence length="252" mass="27921">MLTVSQISKSYKDHNILSDVSLTVKEGECLGLIGESGSGKSTLAKLIVGLDSADSGEITINGIVLREQKGKALKKIRRHIGVVFQDSHASLNPKLPIWKTVAEPLENYPEAIPAYLLEEKADRKKMALHLFKKVGLSDRHLDCYPHQLSGGQRQRAAIARAISIEPKLLILDEPTSSLDVSVQAQILNLLKELKEELGMSFLFISHDIAAVRFMCDQICVLKDGNLLDVFSSAELFEDKRHPYTKQLADTGY</sequence>
<dbReference type="AlphaFoldDB" id="A0A084GQY7"/>
<feature type="domain" description="ABC transporter" evidence="5">
    <location>
        <begin position="2"/>
        <end position="248"/>
    </location>
</feature>
<comment type="similarity">
    <text evidence="1">Belongs to the ABC transporter superfamily.</text>
</comment>
<dbReference type="PANTHER" id="PTHR43776">
    <property type="entry name" value="TRANSPORT ATP-BINDING PROTEIN"/>
    <property type="match status" value="1"/>
</dbReference>